<keyword evidence="10 18" id="KW-1133">Transmembrane helix</keyword>
<evidence type="ECO:0000256" key="9">
    <source>
        <dbReference type="ARBA" id="ARBA00022982"/>
    </source>
</evidence>
<dbReference type="Pfam" id="PF11412">
    <property type="entry name" value="DsbD_N"/>
    <property type="match status" value="1"/>
</dbReference>
<evidence type="ECO:0000256" key="16">
    <source>
        <dbReference type="ARBA" id="ARBA00047388"/>
    </source>
</evidence>
<comment type="function">
    <text evidence="18">Required to facilitate the formation of correct disulfide bonds in some periplasmic proteins and for the assembly of the periplasmic c-type cytochromes. Acts by transferring electrons from cytoplasmic thioredoxin to the periplasm. This transfer involves a cascade of disulfide bond formation and reduction steps.</text>
</comment>
<feature type="chain" id="PRO_5018798292" description="Thiol:disulfide interchange protein DsbD" evidence="18">
    <location>
        <begin position="20"/>
        <end position="611"/>
    </location>
</feature>
<feature type="transmembrane region" description="Helical" evidence="18">
    <location>
        <begin position="392"/>
        <end position="413"/>
    </location>
</feature>
<dbReference type="PROSITE" id="PS51352">
    <property type="entry name" value="THIOREDOXIN_2"/>
    <property type="match status" value="1"/>
</dbReference>
<dbReference type="GO" id="GO:0009055">
    <property type="term" value="F:electron transfer activity"/>
    <property type="evidence" value="ECO:0007669"/>
    <property type="project" value="UniProtKB-UniRule"/>
</dbReference>
<evidence type="ECO:0000259" key="19">
    <source>
        <dbReference type="PROSITE" id="PS51352"/>
    </source>
</evidence>
<dbReference type="Proteomes" id="UP000276260">
    <property type="component" value="Unassembled WGS sequence"/>
</dbReference>
<evidence type="ECO:0000313" key="21">
    <source>
        <dbReference type="Proteomes" id="UP000276260"/>
    </source>
</evidence>
<comment type="subcellular location">
    <subcellularLocation>
        <location evidence="1 18">Cell inner membrane</location>
        <topology evidence="1 18">Multi-pass membrane protein</topology>
    </subcellularLocation>
</comment>
<evidence type="ECO:0000313" key="20">
    <source>
        <dbReference type="EMBL" id="RRJ23775.1"/>
    </source>
</evidence>
<feature type="transmembrane region" description="Helical" evidence="18">
    <location>
        <begin position="419"/>
        <end position="440"/>
    </location>
</feature>
<keyword evidence="3 18" id="KW-0813">Transport</keyword>
<dbReference type="SUPFAM" id="SSF52833">
    <property type="entry name" value="Thioredoxin-like"/>
    <property type="match status" value="1"/>
</dbReference>
<name>A0A3P3QRW2_9GAMM</name>
<evidence type="ECO:0000256" key="1">
    <source>
        <dbReference type="ARBA" id="ARBA00004429"/>
    </source>
</evidence>
<keyword evidence="14 18" id="KW-1015">Disulfide bond</keyword>
<feature type="transmembrane region" description="Helical" evidence="18">
    <location>
        <begin position="247"/>
        <end position="267"/>
    </location>
</feature>
<dbReference type="SUPFAM" id="SSF74863">
    <property type="entry name" value="Thiol:disulfide interchange protein DsbD, N-terminal domain (DsbD-alpha)"/>
    <property type="match status" value="1"/>
</dbReference>
<dbReference type="InterPro" id="IPR017937">
    <property type="entry name" value="Thioredoxin_CS"/>
</dbReference>
<feature type="domain" description="Thioredoxin" evidence="19">
    <location>
        <begin position="473"/>
        <end position="611"/>
    </location>
</feature>
<keyword evidence="21" id="KW-1185">Reference proteome</keyword>
<evidence type="ECO:0000256" key="5">
    <source>
        <dbReference type="ARBA" id="ARBA00022519"/>
    </source>
</evidence>
<evidence type="ECO:0000256" key="2">
    <source>
        <dbReference type="ARBA" id="ARBA00007241"/>
    </source>
</evidence>
<keyword evidence="9 18" id="KW-0249">Electron transport</keyword>
<dbReference type="NCBIfam" id="NF001419">
    <property type="entry name" value="PRK00293.1"/>
    <property type="match status" value="1"/>
</dbReference>
<dbReference type="PROSITE" id="PS00194">
    <property type="entry name" value="THIOREDOXIN_1"/>
    <property type="match status" value="1"/>
</dbReference>
<accession>A0A3P3QRW2</accession>
<reference evidence="20 21" key="1">
    <citation type="submission" date="2018-11" db="EMBL/GenBank/DDBJ databases">
        <title>Draft genome analysis of Rheinheimera mesophila isolated from an industrial waste site.</title>
        <authorList>
            <person name="Yu Q."/>
            <person name="Qi Y."/>
            <person name="Zhang H."/>
            <person name="Lu Y."/>
            <person name="Pu J."/>
        </authorList>
    </citation>
    <scope>NUCLEOTIDE SEQUENCE [LARGE SCALE GENOMIC DNA]</scope>
    <source>
        <strain evidence="20 21">IITR13</strain>
    </source>
</reference>
<dbReference type="Gene3D" id="3.40.30.10">
    <property type="entry name" value="Glutaredoxin"/>
    <property type="match status" value="1"/>
</dbReference>
<dbReference type="Pfam" id="PF02683">
    <property type="entry name" value="DsbD_TM"/>
    <property type="match status" value="1"/>
</dbReference>
<dbReference type="RefSeq" id="WP_046520481.1">
    <property type="nucleotide sequence ID" value="NZ_LAVS01000039.1"/>
</dbReference>
<comment type="caution">
    <text evidence="20">The sequence shown here is derived from an EMBL/GenBank/DDBJ whole genome shotgun (WGS) entry which is preliminary data.</text>
</comment>
<evidence type="ECO:0000256" key="3">
    <source>
        <dbReference type="ARBA" id="ARBA00022448"/>
    </source>
</evidence>
<feature type="transmembrane region" description="Helical" evidence="18">
    <location>
        <begin position="279"/>
        <end position="304"/>
    </location>
</feature>
<dbReference type="PANTHER" id="PTHR32234:SF0">
    <property type="entry name" value="THIOL:DISULFIDE INTERCHANGE PROTEIN DSBD"/>
    <property type="match status" value="1"/>
</dbReference>
<dbReference type="PANTHER" id="PTHR32234">
    <property type="entry name" value="THIOL:DISULFIDE INTERCHANGE PROTEIN DSBD"/>
    <property type="match status" value="1"/>
</dbReference>
<evidence type="ECO:0000256" key="12">
    <source>
        <dbReference type="ARBA" id="ARBA00023027"/>
    </source>
</evidence>
<keyword evidence="7 18" id="KW-0732">Signal</keyword>
<keyword evidence="11 18" id="KW-0560">Oxidoreductase</keyword>
<feature type="transmembrane region" description="Helical" evidence="18">
    <location>
        <begin position="452"/>
        <end position="474"/>
    </location>
</feature>
<dbReference type="GO" id="GO:0045454">
    <property type="term" value="P:cell redox homeostasis"/>
    <property type="evidence" value="ECO:0007669"/>
    <property type="project" value="TreeGrafter"/>
</dbReference>
<feature type="disulfide bond" description="Redox-active" evidence="18">
    <location>
        <begin position="218"/>
        <end position="340"/>
    </location>
</feature>
<dbReference type="EMBL" id="RRCF01000001">
    <property type="protein sequence ID" value="RRJ23775.1"/>
    <property type="molecule type" value="Genomic_DNA"/>
</dbReference>
<keyword evidence="6 18" id="KW-0812">Transmembrane</keyword>
<evidence type="ECO:0000256" key="14">
    <source>
        <dbReference type="ARBA" id="ARBA00023157"/>
    </source>
</evidence>
<dbReference type="HAMAP" id="MF_00399">
    <property type="entry name" value="DbsD"/>
    <property type="match status" value="1"/>
</dbReference>
<gene>
    <name evidence="18 20" type="primary">dsbD</name>
    <name evidence="20" type="ORF">EIK76_06880</name>
</gene>
<dbReference type="Gene3D" id="2.60.40.1250">
    <property type="entry name" value="Thiol:disulfide interchange protein DsbD, N-terminal domain"/>
    <property type="match status" value="1"/>
</dbReference>
<dbReference type="GO" id="GO:0047134">
    <property type="term" value="F:protein-disulfide reductase [NAD(P)H] activity"/>
    <property type="evidence" value="ECO:0007669"/>
    <property type="project" value="UniProtKB-UniRule"/>
</dbReference>
<evidence type="ECO:0000256" key="7">
    <source>
        <dbReference type="ARBA" id="ARBA00022729"/>
    </source>
</evidence>
<keyword evidence="13 18" id="KW-0472">Membrane</keyword>
<keyword evidence="12 18" id="KW-0520">NAD</keyword>
<sequence precursor="true">MIKSFLVSLLLCLSFVSQAQSTNALAALQQGSEFLPVEQAFVMDFRQQENKLQVSFTIADGYYLYKDKFKFAGVDTAFSHPQYPKGVMITDEYFGESEVYFHQVVLDIPLSQIGKEALLKLRYQGCAEAGLCYPVQTLEIPLIAPEGSASENSATASTADAAAALGITDNSLSANPAADATAPVSEQLQLLDKLQSDGTVKTLFLFFLLGLGLAFTPCVFPMYPILTSIIVGQGQQLSGKRAFTLSMAYVQGMAISYSLLGLLVASLGLQFQTYFQHPVVLVAISILFVALALAMFGVFNLSLPEKWQNKVNTLSNKQQGGSIKGAALMGLLSGLVASPCTTAPLTAALLYVAQSGDLALGALTLYILSMGMGLPLLILGSTGGKFLPKAGAWMDVVKASFGFLLLAVPVWLLSRFLPASVVVIAATLVLLMLAVYLHRLSQQLSPGTTGQSISWMLALVVVLGTTGANLWYWLPGSTVTQVAGQSVQTQNTEFKLVKTLDELQQEVKKSAEAGKPALVDLYAEWCVACKEFEHITFADSEVKNLMAQFTLIKVDVTNASEQDQQLLDHFQVLGLPTLLLFDKNGSELTQSRITGFMGPKDFSAHLGPILQ</sequence>
<evidence type="ECO:0000256" key="18">
    <source>
        <dbReference type="HAMAP-Rule" id="MF_00399"/>
    </source>
</evidence>
<dbReference type="OrthoDB" id="9811036at2"/>
<protein>
    <recommendedName>
        <fullName evidence="18">Thiol:disulfide interchange protein DsbD</fullName>
        <ecNumber evidence="18">1.8.1.8</ecNumber>
    </recommendedName>
    <alternativeName>
        <fullName evidence="18">Protein-disulfide reductase</fullName>
        <shortName evidence="18">Disulfide reductase</shortName>
    </alternativeName>
</protein>
<feature type="transmembrane region" description="Helical" evidence="18">
    <location>
        <begin position="203"/>
        <end position="226"/>
    </location>
</feature>
<dbReference type="CDD" id="cd02953">
    <property type="entry name" value="DsbDgamma"/>
    <property type="match status" value="1"/>
</dbReference>
<dbReference type="InterPro" id="IPR013766">
    <property type="entry name" value="Thioredoxin_domain"/>
</dbReference>
<keyword evidence="15 18" id="KW-0676">Redox-active center</keyword>
<dbReference type="InterPro" id="IPR036929">
    <property type="entry name" value="DsbDN_sf"/>
</dbReference>
<dbReference type="InterPro" id="IPR022910">
    <property type="entry name" value="Thiol_diS_interchange_DbsD"/>
</dbReference>
<dbReference type="InterPro" id="IPR028250">
    <property type="entry name" value="DsbDN"/>
</dbReference>
<dbReference type="InterPro" id="IPR003834">
    <property type="entry name" value="Cyt_c_assmbl_TM_dom"/>
</dbReference>
<feature type="transmembrane region" description="Helical" evidence="18">
    <location>
        <begin position="358"/>
        <end position="380"/>
    </location>
</feature>
<proteinExistence type="inferred from homology"/>
<dbReference type="AlphaFoldDB" id="A0A3P3QRW2"/>
<keyword evidence="4 18" id="KW-1003">Cell membrane</keyword>
<feature type="signal peptide" evidence="18">
    <location>
        <begin position="1"/>
        <end position="19"/>
    </location>
</feature>
<dbReference type="Pfam" id="PF13899">
    <property type="entry name" value="Thioredoxin_7"/>
    <property type="match status" value="1"/>
</dbReference>
<evidence type="ECO:0000256" key="11">
    <source>
        <dbReference type="ARBA" id="ARBA00023002"/>
    </source>
</evidence>
<comment type="catalytic activity">
    <reaction evidence="16 18">
        <text>[protein]-dithiol + NAD(+) = [protein]-disulfide + NADH + H(+)</text>
        <dbReference type="Rhea" id="RHEA:18749"/>
        <dbReference type="Rhea" id="RHEA-COMP:10593"/>
        <dbReference type="Rhea" id="RHEA-COMP:10594"/>
        <dbReference type="ChEBI" id="CHEBI:15378"/>
        <dbReference type="ChEBI" id="CHEBI:29950"/>
        <dbReference type="ChEBI" id="CHEBI:50058"/>
        <dbReference type="ChEBI" id="CHEBI:57540"/>
        <dbReference type="ChEBI" id="CHEBI:57945"/>
        <dbReference type="EC" id="1.8.1.8"/>
    </reaction>
</comment>
<evidence type="ECO:0000256" key="13">
    <source>
        <dbReference type="ARBA" id="ARBA00023136"/>
    </source>
</evidence>
<evidence type="ECO:0000256" key="8">
    <source>
        <dbReference type="ARBA" id="ARBA00022748"/>
    </source>
</evidence>
<dbReference type="GO" id="GO:0005886">
    <property type="term" value="C:plasma membrane"/>
    <property type="evidence" value="ECO:0007669"/>
    <property type="project" value="UniProtKB-SubCell"/>
</dbReference>
<comment type="similarity">
    <text evidence="2 18">Belongs to the thioredoxin family. DsbD subfamily.</text>
</comment>
<evidence type="ECO:0000256" key="15">
    <source>
        <dbReference type="ARBA" id="ARBA00023284"/>
    </source>
</evidence>
<feature type="transmembrane region" description="Helical" evidence="18">
    <location>
        <begin position="325"/>
        <end position="352"/>
    </location>
</feature>
<dbReference type="InterPro" id="IPR035671">
    <property type="entry name" value="DsbD_gamma"/>
</dbReference>
<comment type="catalytic activity">
    <reaction evidence="17 18">
        <text>[protein]-dithiol + NADP(+) = [protein]-disulfide + NADPH + H(+)</text>
        <dbReference type="Rhea" id="RHEA:18753"/>
        <dbReference type="Rhea" id="RHEA-COMP:10593"/>
        <dbReference type="Rhea" id="RHEA-COMP:10594"/>
        <dbReference type="ChEBI" id="CHEBI:15378"/>
        <dbReference type="ChEBI" id="CHEBI:29950"/>
        <dbReference type="ChEBI" id="CHEBI:50058"/>
        <dbReference type="ChEBI" id="CHEBI:57783"/>
        <dbReference type="ChEBI" id="CHEBI:58349"/>
        <dbReference type="EC" id="1.8.1.8"/>
    </reaction>
</comment>
<dbReference type="GO" id="GO:0017004">
    <property type="term" value="P:cytochrome complex assembly"/>
    <property type="evidence" value="ECO:0007669"/>
    <property type="project" value="UniProtKB-UniRule"/>
</dbReference>
<feature type="disulfide bond" description="Redox-active" evidence="18">
    <location>
        <begin position="526"/>
        <end position="529"/>
    </location>
</feature>
<keyword evidence="5 18" id="KW-0997">Cell inner membrane</keyword>
<evidence type="ECO:0000256" key="17">
    <source>
        <dbReference type="ARBA" id="ARBA00047804"/>
    </source>
</evidence>
<evidence type="ECO:0000256" key="6">
    <source>
        <dbReference type="ARBA" id="ARBA00022692"/>
    </source>
</evidence>
<evidence type="ECO:0000256" key="4">
    <source>
        <dbReference type="ARBA" id="ARBA00022475"/>
    </source>
</evidence>
<evidence type="ECO:0000256" key="10">
    <source>
        <dbReference type="ARBA" id="ARBA00022989"/>
    </source>
</evidence>
<dbReference type="EC" id="1.8.1.8" evidence="18"/>
<dbReference type="InterPro" id="IPR036249">
    <property type="entry name" value="Thioredoxin-like_sf"/>
</dbReference>
<keyword evidence="8 18" id="KW-0201">Cytochrome c-type biogenesis</keyword>
<feature type="disulfide bond" description="Redox-active" evidence="18">
    <location>
        <begin position="126"/>
        <end position="132"/>
    </location>
</feature>
<organism evidence="20 21">
    <name type="scientific">Rheinheimera mesophila</name>
    <dbReference type="NCBI Taxonomy" id="1547515"/>
    <lineage>
        <taxon>Bacteria</taxon>
        <taxon>Pseudomonadati</taxon>
        <taxon>Pseudomonadota</taxon>
        <taxon>Gammaproteobacteria</taxon>
        <taxon>Chromatiales</taxon>
        <taxon>Chromatiaceae</taxon>
        <taxon>Rheinheimera</taxon>
    </lineage>
</organism>